<keyword evidence="2" id="KW-1185">Reference proteome</keyword>
<evidence type="ECO:0008006" key="3">
    <source>
        <dbReference type="Google" id="ProtNLM"/>
    </source>
</evidence>
<dbReference type="PANTHER" id="PTHR35868:SF3">
    <property type="entry name" value="DUF2804 DOMAIN-CONTAINING PROTEIN"/>
    <property type="match status" value="1"/>
</dbReference>
<dbReference type="GeneID" id="85494800"/>
<dbReference type="PANTHER" id="PTHR35868">
    <property type="entry name" value="DUF2804 DOMAIN-CONTAINING PROTEIN-RELATED"/>
    <property type="match status" value="1"/>
</dbReference>
<dbReference type="AlphaFoldDB" id="A0AA48IC35"/>
<reference evidence="1" key="1">
    <citation type="journal article" date="2023" name="BMC Genomics">
        <title>Chromosome-level genome assemblies of Cutaneotrichosporon spp. (Trichosporonales, Basidiomycota) reveal imbalanced evolution between nucleotide sequences and chromosome synteny.</title>
        <authorList>
            <person name="Kobayashi Y."/>
            <person name="Kayamori A."/>
            <person name="Aoki K."/>
            <person name="Shiwa Y."/>
            <person name="Matsutani M."/>
            <person name="Fujita N."/>
            <person name="Sugita T."/>
            <person name="Iwasaki W."/>
            <person name="Tanaka N."/>
            <person name="Takashima M."/>
        </authorList>
    </citation>
    <scope>NUCLEOTIDE SEQUENCE</scope>
    <source>
        <strain evidence="1">HIS019</strain>
    </source>
</reference>
<dbReference type="InterPro" id="IPR021243">
    <property type="entry name" value="DUF2804"/>
</dbReference>
<sequence>MPIETELKTPVKLTKADGSFNRAAHGWARQPIVDTSGIDGTVLNGKNRRWEYWCVLTPTHILAFSIADIDYFAPASVWIFDRKKNKPLVNYASIGAVGSIKLSPNVEDGPHRAYHSSADGELVIDIEHVEGGTRIRASVPGGSFDVLASLPKDHERTAVVVPWSDDLFQYTLKDISRPATGSVTVGGETFPVPQGSWAILDHGRGRWPSDVHWNWGAGSGRLADGRVVGLQVGDKWTDGTGSTENSFLVGTRVYKIGDKLKWEYDTSNWMDVWRISGGGLDASLTPFYDKASSVNTPEVKSRTDQCFGIWKGKFDTGDEVVEFEDIVGFVEDVEKTW</sequence>
<evidence type="ECO:0000313" key="1">
    <source>
        <dbReference type="EMBL" id="BEI90930.1"/>
    </source>
</evidence>
<dbReference type="KEGG" id="ccac:CcaHIS019_0310000"/>
<dbReference type="Pfam" id="PF10974">
    <property type="entry name" value="DUF2804"/>
    <property type="match status" value="1"/>
</dbReference>
<protein>
    <recommendedName>
        <fullName evidence="3">DUF2804 domain-containing protein</fullName>
    </recommendedName>
</protein>
<gene>
    <name evidence="1" type="ORF">CcaverHIS019_0310000</name>
</gene>
<organism evidence="1 2">
    <name type="scientific">Cutaneotrichosporon cavernicola</name>
    <dbReference type="NCBI Taxonomy" id="279322"/>
    <lineage>
        <taxon>Eukaryota</taxon>
        <taxon>Fungi</taxon>
        <taxon>Dikarya</taxon>
        <taxon>Basidiomycota</taxon>
        <taxon>Agaricomycotina</taxon>
        <taxon>Tremellomycetes</taxon>
        <taxon>Trichosporonales</taxon>
        <taxon>Trichosporonaceae</taxon>
        <taxon>Cutaneotrichosporon</taxon>
    </lineage>
</organism>
<accession>A0AA48IC35</accession>
<dbReference type="Proteomes" id="UP001233271">
    <property type="component" value="Chromosome 3"/>
</dbReference>
<name>A0AA48IC35_9TREE</name>
<dbReference type="EMBL" id="AP028214">
    <property type="protein sequence ID" value="BEI90930.1"/>
    <property type="molecule type" value="Genomic_DNA"/>
</dbReference>
<evidence type="ECO:0000313" key="2">
    <source>
        <dbReference type="Proteomes" id="UP001233271"/>
    </source>
</evidence>
<dbReference type="RefSeq" id="XP_060456195.1">
    <property type="nucleotide sequence ID" value="XM_060599508.1"/>
</dbReference>
<proteinExistence type="predicted"/>